<organism evidence="1">
    <name type="scientific">Leptotrichia alba</name>
    <dbReference type="NCBI Taxonomy" id="3239304"/>
    <lineage>
        <taxon>Bacteria</taxon>
        <taxon>Fusobacteriati</taxon>
        <taxon>Fusobacteriota</taxon>
        <taxon>Fusobacteriia</taxon>
        <taxon>Fusobacteriales</taxon>
        <taxon>Leptotrichiaceae</taxon>
        <taxon>Leptotrichia</taxon>
    </lineage>
</organism>
<accession>A0AB39V2K4</accession>
<sequence>MPSNDKMIKLDFSMSELLVSSENKRADYPRYFRMLKEKLKKLQKLLSGKVKFSKNWYKKNRKYQNC</sequence>
<proteinExistence type="predicted"/>
<dbReference type="AlphaFoldDB" id="A0AB39V2K4"/>
<name>A0AB39V2K4_9FUSO</name>
<reference evidence="1" key="1">
    <citation type="submission" date="2024-07" db="EMBL/GenBank/DDBJ databases">
        <authorList>
            <person name="Li X.-J."/>
            <person name="Wang X."/>
        </authorList>
    </citation>
    <scope>NUCLEOTIDE SEQUENCE</scope>
    <source>
        <strain evidence="1">HSP-536</strain>
    </source>
</reference>
<protein>
    <submittedName>
        <fullName evidence="1">Uncharacterized protein</fullName>
    </submittedName>
</protein>
<evidence type="ECO:0000313" key="1">
    <source>
        <dbReference type="EMBL" id="XDU61502.1"/>
    </source>
</evidence>
<dbReference type="EMBL" id="CP165647">
    <property type="protein sequence ID" value="XDU61502.1"/>
    <property type="molecule type" value="Genomic_DNA"/>
</dbReference>
<gene>
    <name evidence="1" type="ORF">AB8B28_07525</name>
</gene>
<dbReference type="KEGG" id="lala:AB8B28_07525"/>